<dbReference type="InterPro" id="IPR011759">
    <property type="entry name" value="Cyt_c_oxidase_su2_TM_dom"/>
</dbReference>
<keyword evidence="9 16" id="KW-1133">Transmembrane helix</keyword>
<dbReference type="PROSITE" id="PS50999">
    <property type="entry name" value="COX2_TM"/>
    <property type="match status" value="1"/>
</dbReference>
<keyword evidence="13" id="KW-0449">Lipoprotein</keyword>
<dbReference type="PANTHER" id="PTHR22888">
    <property type="entry name" value="CYTOCHROME C OXIDASE, SUBUNIT II"/>
    <property type="match status" value="1"/>
</dbReference>
<evidence type="ECO:0000256" key="4">
    <source>
        <dbReference type="ARBA" id="ARBA00022475"/>
    </source>
</evidence>
<evidence type="ECO:0000256" key="3">
    <source>
        <dbReference type="ARBA" id="ARBA00022448"/>
    </source>
</evidence>
<keyword evidence="6 16" id="KW-0812">Transmembrane</keyword>
<keyword evidence="4" id="KW-1003">Cell membrane</keyword>
<comment type="caution">
    <text evidence="19">The sequence shown here is derived from an EMBL/GenBank/DDBJ whole genome shotgun (WGS) entry which is preliminary data.</text>
</comment>
<dbReference type="Gene3D" id="2.60.40.420">
    <property type="entry name" value="Cupredoxins - blue copper proteins"/>
    <property type="match status" value="1"/>
</dbReference>
<evidence type="ECO:0000256" key="7">
    <source>
        <dbReference type="ARBA" id="ARBA00022729"/>
    </source>
</evidence>
<reference evidence="20" key="1">
    <citation type="journal article" date="2019" name="Int. J. Syst. Evol. Microbiol.">
        <title>The Global Catalogue of Microorganisms (GCM) 10K type strain sequencing project: providing services to taxonomists for standard genome sequencing and annotation.</title>
        <authorList>
            <consortium name="The Broad Institute Genomics Platform"/>
            <consortium name="The Broad Institute Genome Sequencing Center for Infectious Disease"/>
            <person name="Wu L."/>
            <person name="Ma J."/>
        </authorList>
    </citation>
    <scope>NUCLEOTIDE SEQUENCE [LARGE SCALE GENOMIC DNA]</scope>
    <source>
        <strain evidence="20">NBRC 101365</strain>
    </source>
</reference>
<keyword evidence="11 16" id="KW-0472">Membrane</keyword>
<dbReference type="NCBIfam" id="TIGR01433">
    <property type="entry name" value="CyoA"/>
    <property type="match status" value="1"/>
</dbReference>
<evidence type="ECO:0000256" key="5">
    <source>
        <dbReference type="ARBA" id="ARBA00022660"/>
    </source>
</evidence>
<dbReference type="InterPro" id="IPR002429">
    <property type="entry name" value="CcO_II-like_C"/>
</dbReference>
<evidence type="ECO:0000256" key="10">
    <source>
        <dbReference type="ARBA" id="ARBA00023002"/>
    </source>
</evidence>
<dbReference type="Proteomes" id="UP001156882">
    <property type="component" value="Unassembled WGS sequence"/>
</dbReference>
<evidence type="ECO:0000256" key="9">
    <source>
        <dbReference type="ARBA" id="ARBA00022989"/>
    </source>
</evidence>
<dbReference type="InterPro" id="IPR006333">
    <property type="entry name" value="Cyt_o_ubiquinol_oxidase_su2"/>
</dbReference>
<dbReference type="SUPFAM" id="SSF49503">
    <property type="entry name" value="Cupredoxins"/>
    <property type="match status" value="1"/>
</dbReference>
<keyword evidence="8" id="KW-0249">Electron transport</keyword>
<evidence type="ECO:0000256" key="15">
    <source>
        <dbReference type="SAM" id="MobiDB-lite"/>
    </source>
</evidence>
<keyword evidence="5" id="KW-0679">Respiratory chain</keyword>
<evidence type="ECO:0000256" key="8">
    <source>
        <dbReference type="ARBA" id="ARBA00022982"/>
    </source>
</evidence>
<dbReference type="CDD" id="cd04212">
    <property type="entry name" value="CuRO_UO_II"/>
    <property type="match status" value="1"/>
</dbReference>
<dbReference type="InterPro" id="IPR010514">
    <property type="entry name" value="COX_ARM"/>
</dbReference>
<evidence type="ECO:0000256" key="12">
    <source>
        <dbReference type="ARBA" id="ARBA00023139"/>
    </source>
</evidence>
<feature type="transmembrane region" description="Helical" evidence="16">
    <location>
        <begin position="123"/>
        <end position="143"/>
    </location>
</feature>
<protein>
    <recommendedName>
        <fullName evidence="14">Ubiquinol oxidase polypeptide II</fullName>
    </recommendedName>
</protein>
<evidence type="ECO:0000256" key="6">
    <source>
        <dbReference type="ARBA" id="ARBA00022692"/>
    </source>
</evidence>
<gene>
    <name evidence="19" type="ORF">GCM10007874_38330</name>
</gene>
<evidence type="ECO:0000313" key="19">
    <source>
        <dbReference type="EMBL" id="GLS20816.1"/>
    </source>
</evidence>
<dbReference type="Gene3D" id="1.10.287.90">
    <property type="match status" value="1"/>
</dbReference>
<feature type="domain" description="Cytochrome oxidase subunit II transmembrane region profile" evidence="18">
    <location>
        <begin position="56"/>
        <end position="153"/>
    </location>
</feature>
<feature type="transmembrane region" description="Helical" evidence="16">
    <location>
        <begin position="78"/>
        <end position="102"/>
    </location>
</feature>
<keyword evidence="10" id="KW-0560">Oxidoreductase</keyword>
<feature type="region of interest" description="Disordered" evidence="15">
    <location>
        <begin position="396"/>
        <end position="420"/>
    </location>
</feature>
<evidence type="ECO:0000313" key="20">
    <source>
        <dbReference type="Proteomes" id="UP001156882"/>
    </source>
</evidence>
<comment type="similarity">
    <text evidence="2">Belongs to the cytochrome c oxidase subunit 2 family.</text>
</comment>
<evidence type="ECO:0000256" key="13">
    <source>
        <dbReference type="ARBA" id="ARBA00023288"/>
    </source>
</evidence>
<proteinExistence type="inferred from homology"/>
<dbReference type="InterPro" id="IPR036257">
    <property type="entry name" value="Cyt_c_oxidase_su2_TM_sf"/>
</dbReference>
<name>A0ABQ6CKE0_9HYPH</name>
<evidence type="ECO:0000256" key="16">
    <source>
        <dbReference type="SAM" id="Phobius"/>
    </source>
</evidence>
<keyword evidence="3" id="KW-0813">Transport</keyword>
<organism evidence="19 20">
    <name type="scientific">Labrys miyagiensis</name>
    <dbReference type="NCBI Taxonomy" id="346912"/>
    <lineage>
        <taxon>Bacteria</taxon>
        <taxon>Pseudomonadati</taxon>
        <taxon>Pseudomonadota</taxon>
        <taxon>Alphaproteobacteria</taxon>
        <taxon>Hyphomicrobiales</taxon>
        <taxon>Xanthobacteraceae</taxon>
        <taxon>Labrys</taxon>
    </lineage>
</organism>
<dbReference type="PANTHER" id="PTHR22888:SF18">
    <property type="entry name" value="CYTOCHROME BO(3) UBIQUINOL OXIDASE SUBUNIT 2"/>
    <property type="match status" value="1"/>
</dbReference>
<evidence type="ECO:0000256" key="1">
    <source>
        <dbReference type="ARBA" id="ARBA00004651"/>
    </source>
</evidence>
<dbReference type="InterPro" id="IPR008972">
    <property type="entry name" value="Cupredoxin"/>
</dbReference>
<dbReference type="EMBL" id="BSPC01000034">
    <property type="protein sequence ID" value="GLS20816.1"/>
    <property type="molecule type" value="Genomic_DNA"/>
</dbReference>
<evidence type="ECO:0000256" key="11">
    <source>
        <dbReference type="ARBA" id="ARBA00023136"/>
    </source>
</evidence>
<feature type="domain" description="Cytochrome oxidase subunit II copper A binding" evidence="17">
    <location>
        <begin position="168"/>
        <end position="280"/>
    </location>
</feature>
<evidence type="ECO:0000256" key="2">
    <source>
        <dbReference type="ARBA" id="ARBA00007866"/>
    </source>
</evidence>
<dbReference type="Pfam" id="PF06481">
    <property type="entry name" value="COX_ARM"/>
    <property type="match status" value="1"/>
</dbReference>
<keyword evidence="20" id="KW-1185">Reference proteome</keyword>
<dbReference type="Pfam" id="PF00116">
    <property type="entry name" value="COX2"/>
    <property type="match status" value="1"/>
</dbReference>
<dbReference type="PROSITE" id="PS50857">
    <property type="entry name" value="COX2_CUA"/>
    <property type="match status" value="1"/>
</dbReference>
<dbReference type="InterPro" id="IPR034227">
    <property type="entry name" value="CuRO_UO_II"/>
</dbReference>
<feature type="transmembrane region" description="Helical" evidence="16">
    <location>
        <begin position="48"/>
        <end position="66"/>
    </location>
</feature>
<sequence length="420" mass="46808">MCIPEPEAYRHDMRQPSHAHQHRAEKWKPVFGRNDATTRTRSKLWRSLLALPLLGLLTGCNAVVLSPSGDIAARQRDLLLYSTALMLVIIIPVMALTILFAWRYRQSNTSARYEPDWDHSTQLELVIWAVPLLIIIVIGAITWTGTHLLDPYRPLEQVAAGKPVAADAQPLEVQVVSLDWKWLFIYPQYGIATVNEMAAPVNRPISFKITSSTVMNSFYIPALAGQIYSMPAMETKLHAVINQPGEYEGISANYSGAGFSGMHFKFHGLDQAGFDQWIQKAKSSGSALDRASYQVLEKPSENEPVRYYNSVDGDLYHAILNLCIEPGKMCLDKMMSVDAKGGLGMESINNVRPLVYDKYARRGSVFGPDPYYVADYCSVPRPGELDTWKQSVPALRSPSSALSRPQALRLPAEQSPARRG</sequence>
<accession>A0ABQ6CKE0</accession>
<evidence type="ECO:0000259" key="17">
    <source>
        <dbReference type="PROSITE" id="PS50857"/>
    </source>
</evidence>
<dbReference type="SUPFAM" id="SSF81464">
    <property type="entry name" value="Cytochrome c oxidase subunit II-like, transmembrane region"/>
    <property type="match status" value="1"/>
</dbReference>
<dbReference type="InterPro" id="IPR045187">
    <property type="entry name" value="CcO_II"/>
</dbReference>
<keyword evidence="7" id="KW-0732">Signal</keyword>
<evidence type="ECO:0000256" key="14">
    <source>
        <dbReference type="ARBA" id="ARBA00030198"/>
    </source>
</evidence>
<keyword evidence="12" id="KW-0564">Palmitate</keyword>
<comment type="subcellular location">
    <subcellularLocation>
        <location evidence="1">Cell membrane</location>
        <topology evidence="1">Multi-pass membrane protein</topology>
    </subcellularLocation>
</comment>
<evidence type="ECO:0000259" key="18">
    <source>
        <dbReference type="PROSITE" id="PS50999"/>
    </source>
</evidence>